<comment type="caution">
    <text evidence="1">The sequence shown here is derived from an EMBL/GenBank/DDBJ whole genome shotgun (WGS) entry which is preliminary data.</text>
</comment>
<proteinExistence type="predicted"/>
<keyword evidence="2" id="KW-1185">Reference proteome</keyword>
<dbReference type="Proteomes" id="UP000245683">
    <property type="component" value="Unassembled WGS sequence"/>
</dbReference>
<sequence>MPTAEGLPPGVVWPGQEGQPAWAIPVTVPAGTRGYALFLPLVPASLAEGQRPAPVAVIPAQPATGTAPA</sequence>
<gene>
    <name evidence="1" type="ORF">DLJ46_07650</name>
</gene>
<evidence type="ECO:0000313" key="2">
    <source>
        <dbReference type="Proteomes" id="UP000245683"/>
    </source>
</evidence>
<name>A0A317KAD8_9ACTN</name>
<dbReference type="EMBL" id="QGSV01000114">
    <property type="protein sequence ID" value="PWU50196.1"/>
    <property type="molecule type" value="Genomic_DNA"/>
</dbReference>
<organism evidence="1 2">
    <name type="scientific">Micromonospora globispora</name>
    <dbReference type="NCBI Taxonomy" id="1450148"/>
    <lineage>
        <taxon>Bacteria</taxon>
        <taxon>Bacillati</taxon>
        <taxon>Actinomycetota</taxon>
        <taxon>Actinomycetes</taxon>
        <taxon>Micromonosporales</taxon>
        <taxon>Micromonosporaceae</taxon>
        <taxon>Micromonospora</taxon>
    </lineage>
</organism>
<accession>A0A317KAD8</accession>
<feature type="non-terminal residue" evidence="1">
    <location>
        <position position="69"/>
    </location>
</feature>
<dbReference type="AlphaFoldDB" id="A0A317KAD8"/>
<evidence type="ECO:0000313" key="1">
    <source>
        <dbReference type="EMBL" id="PWU50196.1"/>
    </source>
</evidence>
<reference evidence="2" key="1">
    <citation type="submission" date="2018-05" db="EMBL/GenBank/DDBJ databases">
        <title>Micromonospora globispora sp. nov. and Micromonospora rugosa sp. nov., isolated from marine sediment.</title>
        <authorList>
            <person name="Carro L."/>
            <person name="Aysel V."/>
            <person name="Cetin D."/>
            <person name="Igual J.M."/>
            <person name="Klenk H.-P."/>
            <person name="Trujillo M.E."/>
            <person name="Sahin N."/>
        </authorList>
    </citation>
    <scope>NUCLEOTIDE SEQUENCE [LARGE SCALE GENOMIC DNA]</scope>
    <source>
        <strain evidence="2">S2904</strain>
    </source>
</reference>
<protein>
    <submittedName>
        <fullName evidence="1">DUF4173 domain-containing protein</fullName>
    </submittedName>
</protein>